<gene>
    <name evidence="2" type="ORF">GcM1_230044</name>
</gene>
<feature type="region of interest" description="Disordered" evidence="1">
    <location>
        <begin position="508"/>
        <end position="532"/>
    </location>
</feature>
<sequence>MHTLVTEEKNYMEEQARAEHELKNAEFIQMLKDLKAGSITQADMNTFIATMGLTSGVAPISNRDHWNPTQVDIRPKIQRNDLYNSRQNRNRIIKSQNSSVPNYQAPNQSKIEIPVGYDRSTSSNPYINRSKIMNGEQVCLICGNSGHMAIRGGLNCSTGARKLDFIDDQTTSHSPSPGTSKDNCLSNDLERFNFDVFGYELAGSKRIRIDEDDDSEDEFENVKRAIKANDREQFERKSRRQKKEKEREVLVTILDTTQRNLNSKSIPKASILLAEPSKRKSETKLRNIVGREGKGPLDYKKMLENTMITMSMMDFYQASPDFSRTSRKLSTRVNEKRPEEEEELVETSSSLVKVGGHREFEPEQNGDKLKIDCPTVSSPKIPTVDLMTTPIIRTTARKDRAFRIPGELLATRDGKTGKFYLEESMNSLVVINTQAITMGTADGISHRITEWIKIDDKSLGEICTILQGPTFEFANTQRLLLQLTQIPFKNALRSEQFERKEKVLESNAKESMTRASFEKSGRTLGKTLNSKESTNTISDKQFNKKFDDISFSSETEDYITVDGSDYEEDQAINDYKSASTDPDISDDYEYSSDKDPEDITGSHMGKDHVTRMT</sequence>
<feature type="compositionally biased region" description="Basic and acidic residues" evidence="1">
    <location>
        <begin position="508"/>
        <end position="521"/>
    </location>
</feature>
<dbReference type="EMBL" id="MCBS01023055">
    <property type="protein sequence ID" value="RKF75985.1"/>
    <property type="molecule type" value="Genomic_DNA"/>
</dbReference>
<comment type="caution">
    <text evidence="2">The sequence shown here is derived from an EMBL/GenBank/DDBJ whole genome shotgun (WGS) entry which is preliminary data.</text>
</comment>
<dbReference type="Proteomes" id="UP000285326">
    <property type="component" value="Unassembled WGS sequence"/>
</dbReference>
<protein>
    <submittedName>
        <fullName evidence="2">Uncharacterized protein</fullName>
    </submittedName>
</protein>
<name>A0A420IND4_9PEZI</name>
<evidence type="ECO:0000313" key="3">
    <source>
        <dbReference type="Proteomes" id="UP000285326"/>
    </source>
</evidence>
<feature type="region of interest" description="Disordered" evidence="1">
    <location>
        <begin position="561"/>
        <end position="613"/>
    </location>
</feature>
<accession>A0A420IND4</accession>
<feature type="compositionally biased region" description="Acidic residues" evidence="1">
    <location>
        <begin position="583"/>
        <end position="598"/>
    </location>
</feature>
<feature type="compositionally biased region" description="Acidic residues" evidence="1">
    <location>
        <begin position="561"/>
        <end position="571"/>
    </location>
</feature>
<evidence type="ECO:0000256" key="1">
    <source>
        <dbReference type="SAM" id="MobiDB-lite"/>
    </source>
</evidence>
<reference evidence="2 3" key="1">
    <citation type="journal article" date="2018" name="BMC Genomics">
        <title>Comparative genome analyses reveal sequence features reflecting distinct modes of host-adaptation between dicot and monocot powdery mildew.</title>
        <authorList>
            <person name="Wu Y."/>
            <person name="Ma X."/>
            <person name="Pan Z."/>
            <person name="Kale S.D."/>
            <person name="Song Y."/>
            <person name="King H."/>
            <person name="Zhang Q."/>
            <person name="Presley C."/>
            <person name="Deng X."/>
            <person name="Wei C.I."/>
            <person name="Xiao S."/>
        </authorList>
    </citation>
    <scope>NUCLEOTIDE SEQUENCE [LARGE SCALE GENOMIC DNA]</scope>
    <source>
        <strain evidence="2">UMSG1</strain>
    </source>
</reference>
<dbReference type="AlphaFoldDB" id="A0A420IND4"/>
<organism evidence="2 3">
    <name type="scientific">Golovinomyces cichoracearum</name>
    <dbReference type="NCBI Taxonomy" id="62708"/>
    <lineage>
        <taxon>Eukaryota</taxon>
        <taxon>Fungi</taxon>
        <taxon>Dikarya</taxon>
        <taxon>Ascomycota</taxon>
        <taxon>Pezizomycotina</taxon>
        <taxon>Leotiomycetes</taxon>
        <taxon>Erysiphales</taxon>
        <taxon>Erysiphaceae</taxon>
        <taxon>Golovinomyces</taxon>
    </lineage>
</organism>
<feature type="compositionally biased region" description="Basic and acidic residues" evidence="1">
    <location>
        <begin position="604"/>
        <end position="613"/>
    </location>
</feature>
<evidence type="ECO:0000313" key="2">
    <source>
        <dbReference type="EMBL" id="RKF75985.1"/>
    </source>
</evidence>
<proteinExistence type="predicted"/>